<feature type="transmembrane region" description="Helical" evidence="8">
    <location>
        <begin position="300"/>
        <end position="318"/>
    </location>
</feature>
<dbReference type="InterPro" id="IPR014263">
    <property type="entry name" value="Methanolan_biosynth_EpsI"/>
</dbReference>
<feature type="transmembrane region" description="Helical" evidence="8">
    <location>
        <begin position="74"/>
        <end position="93"/>
    </location>
</feature>
<sequence length="501" mass="56640">MQVSVMTTSTDSKRPLYWLVVALLVWLAAYFSTLQAMVTVWLNSETYAHGLLIVPMSLFLLWQKRKQLNWQLMCPSWLPLLPLLFLSVIWFIANVSGINVIQQLAVVLMIPFLVWTCLGTAITRQIAFPLGYLLFAVPMGSGIVPYLQEITAWFCVWGLKLIGIPVFWEGLYISIPSGDFLVAEACSGIRYLIASMALGTFYAYISYTSLSKRLAVFGLSIIIPIVANGIRAFGIILIAYYSNMEYATGADHLLYGWLFFGIVMMLLFWLGSKFADDMSNTNVADQQTVKNDTEVATKPLTILTILAVMAVLPFWAVIKPTPIAQQVSLKVDTPANWQSVKPSSTWTPSFSTPQQLRQAWQEGEQQVELFIAHYPKEQEGNELVSFANKVFNEEAWKLLNTNSTQLQLGDITIYVKEYRMESFLQQRLIWSWYFVNNTTQSDQYRAKFQQTLEKILNRPAGGSFVAVSAEYEFKPDEARAVLTKFLQATYPSIVAAVTPNQ</sequence>
<comment type="caution">
    <text evidence="10">The sequence shown here is derived from an EMBL/GenBank/DDBJ whole genome shotgun (WGS) entry which is preliminary data.</text>
</comment>
<evidence type="ECO:0000313" key="10">
    <source>
        <dbReference type="EMBL" id="NYZ67678.1"/>
    </source>
</evidence>
<dbReference type="RefSeq" id="WP_180569698.1">
    <property type="nucleotide sequence ID" value="NZ_JACCKB010000028.1"/>
</dbReference>
<keyword evidence="7 8" id="KW-0472">Membrane</keyword>
<evidence type="ECO:0000313" key="11">
    <source>
        <dbReference type="Proteomes" id="UP000569732"/>
    </source>
</evidence>
<feature type="transmembrane region" description="Helical" evidence="8">
    <location>
        <begin position="99"/>
        <end position="119"/>
    </location>
</feature>
<feature type="transmembrane region" description="Helical" evidence="8">
    <location>
        <begin position="217"/>
        <end position="241"/>
    </location>
</feature>
<dbReference type="NCBIfam" id="TIGR03109">
    <property type="entry name" value="exosort_XrtA"/>
    <property type="match status" value="1"/>
</dbReference>
<feature type="transmembrane region" description="Helical" evidence="8">
    <location>
        <begin position="16"/>
        <end position="34"/>
    </location>
</feature>
<dbReference type="GO" id="GO:0005886">
    <property type="term" value="C:plasma membrane"/>
    <property type="evidence" value="ECO:0007669"/>
    <property type="project" value="UniProtKB-SubCell"/>
</dbReference>
<evidence type="ECO:0000256" key="6">
    <source>
        <dbReference type="ARBA" id="ARBA00022989"/>
    </source>
</evidence>
<feature type="transmembrane region" description="Helical" evidence="8">
    <location>
        <begin position="253"/>
        <end position="271"/>
    </location>
</feature>
<evidence type="ECO:0000256" key="7">
    <source>
        <dbReference type="ARBA" id="ARBA00023136"/>
    </source>
</evidence>
<feature type="transmembrane region" description="Helical" evidence="8">
    <location>
        <begin position="46"/>
        <end position="62"/>
    </location>
</feature>
<dbReference type="NCBIfam" id="TIGR02602">
    <property type="entry name" value="8TM_EpsH"/>
    <property type="match status" value="1"/>
</dbReference>
<keyword evidence="6 8" id="KW-1133">Transmembrane helix</keyword>
<name>A0A853IAJ7_9GAMM</name>
<keyword evidence="3" id="KW-0645">Protease</keyword>
<dbReference type="InterPro" id="IPR026392">
    <property type="entry name" value="Exo/Archaeosortase_dom"/>
</dbReference>
<dbReference type="EMBL" id="JACCKB010000028">
    <property type="protein sequence ID" value="NYZ67678.1"/>
    <property type="molecule type" value="Genomic_DNA"/>
</dbReference>
<keyword evidence="11" id="KW-1185">Reference proteome</keyword>
<dbReference type="InterPro" id="IPR013426">
    <property type="entry name" value="EpsH-like"/>
</dbReference>
<dbReference type="Pfam" id="PF09721">
    <property type="entry name" value="Exosortase_EpsH"/>
    <property type="match status" value="1"/>
</dbReference>
<keyword evidence="5 10" id="KW-0378">Hydrolase</keyword>
<dbReference type="Pfam" id="PF11984">
    <property type="entry name" value="DUF3485"/>
    <property type="match status" value="1"/>
</dbReference>
<dbReference type="GO" id="GO:0008233">
    <property type="term" value="F:peptidase activity"/>
    <property type="evidence" value="ECO:0007669"/>
    <property type="project" value="UniProtKB-KW"/>
</dbReference>
<evidence type="ECO:0000256" key="1">
    <source>
        <dbReference type="ARBA" id="ARBA00004651"/>
    </source>
</evidence>
<organism evidence="10 11">
    <name type="scientific">Spartinivicinus marinus</name>
    <dbReference type="NCBI Taxonomy" id="2994442"/>
    <lineage>
        <taxon>Bacteria</taxon>
        <taxon>Pseudomonadati</taxon>
        <taxon>Pseudomonadota</taxon>
        <taxon>Gammaproteobacteria</taxon>
        <taxon>Oceanospirillales</taxon>
        <taxon>Zooshikellaceae</taxon>
        <taxon>Spartinivicinus</taxon>
    </lineage>
</organism>
<dbReference type="NCBIfam" id="TIGR02914">
    <property type="entry name" value="EpsI_fam"/>
    <property type="match status" value="1"/>
</dbReference>
<dbReference type="InterPro" id="IPR019127">
    <property type="entry name" value="Exosortase"/>
</dbReference>
<keyword evidence="2" id="KW-1003">Cell membrane</keyword>
<dbReference type="InterPro" id="IPR017540">
    <property type="entry name" value="Exosortase-1"/>
</dbReference>
<comment type="subcellular location">
    <subcellularLocation>
        <location evidence="1">Cell membrane</location>
        <topology evidence="1">Multi-pass membrane protein</topology>
    </subcellularLocation>
</comment>
<accession>A0A853IAJ7</accession>
<dbReference type="Proteomes" id="UP000569732">
    <property type="component" value="Unassembled WGS sequence"/>
</dbReference>
<keyword evidence="4 8" id="KW-0812">Transmembrane</keyword>
<feature type="transmembrane region" description="Helical" evidence="8">
    <location>
        <begin position="180"/>
        <end position="205"/>
    </location>
</feature>
<evidence type="ECO:0000256" key="5">
    <source>
        <dbReference type="ARBA" id="ARBA00022801"/>
    </source>
</evidence>
<feature type="transmembrane region" description="Helical" evidence="8">
    <location>
        <begin position="126"/>
        <end position="144"/>
    </location>
</feature>
<dbReference type="EC" id="3.4.22.-" evidence="10"/>
<dbReference type="GO" id="GO:0006508">
    <property type="term" value="P:proteolysis"/>
    <property type="evidence" value="ECO:0007669"/>
    <property type="project" value="UniProtKB-KW"/>
</dbReference>
<feature type="transmembrane region" description="Helical" evidence="8">
    <location>
        <begin position="150"/>
        <end position="168"/>
    </location>
</feature>
<evidence type="ECO:0000256" key="8">
    <source>
        <dbReference type="SAM" id="Phobius"/>
    </source>
</evidence>
<protein>
    <submittedName>
        <fullName evidence="10">Exosortase A</fullName>
        <ecNumber evidence="10">3.4.22.-</ecNumber>
    </submittedName>
</protein>
<reference evidence="10 11" key="1">
    <citation type="submission" date="2020-07" db="EMBL/GenBank/DDBJ databases">
        <title>Endozoicomonas sp. nov., isolated from sediment.</title>
        <authorList>
            <person name="Gu T."/>
        </authorList>
    </citation>
    <scope>NUCLEOTIDE SEQUENCE [LARGE SCALE GENOMIC DNA]</scope>
    <source>
        <strain evidence="10 11">SM1973</strain>
    </source>
</reference>
<dbReference type="NCBIfam" id="TIGR04178">
    <property type="entry name" value="exo_archaeo"/>
    <property type="match status" value="1"/>
</dbReference>
<evidence type="ECO:0000256" key="2">
    <source>
        <dbReference type="ARBA" id="ARBA00022475"/>
    </source>
</evidence>
<evidence type="ECO:0000259" key="9">
    <source>
        <dbReference type="Pfam" id="PF11984"/>
    </source>
</evidence>
<gene>
    <name evidence="10" type="primary">xrtA</name>
    <name evidence="10" type="ORF">H0A36_16825</name>
</gene>
<feature type="domain" description="Methanolan biosynthesis EpsI" evidence="9">
    <location>
        <begin position="305"/>
        <end position="493"/>
    </location>
</feature>
<evidence type="ECO:0000256" key="4">
    <source>
        <dbReference type="ARBA" id="ARBA00022692"/>
    </source>
</evidence>
<proteinExistence type="predicted"/>
<dbReference type="AlphaFoldDB" id="A0A853IAJ7"/>
<evidence type="ECO:0000256" key="3">
    <source>
        <dbReference type="ARBA" id="ARBA00022670"/>
    </source>
</evidence>